<proteinExistence type="predicted"/>
<gene>
    <name evidence="3" type="ORF">B0J15DRAFT_484070</name>
</gene>
<keyword evidence="4" id="KW-1185">Reference proteome</keyword>
<dbReference type="EMBL" id="JAGTJS010000004">
    <property type="protein sequence ID" value="KAH7271119.1"/>
    <property type="molecule type" value="Genomic_DNA"/>
</dbReference>
<feature type="signal peptide" evidence="2">
    <location>
        <begin position="1"/>
        <end position="21"/>
    </location>
</feature>
<evidence type="ECO:0000256" key="2">
    <source>
        <dbReference type="SAM" id="SignalP"/>
    </source>
</evidence>
<accession>A0A9P9RA04</accession>
<keyword evidence="2" id="KW-0732">Signal</keyword>
<dbReference type="OrthoDB" id="4576996at2759"/>
<evidence type="ECO:0000313" key="3">
    <source>
        <dbReference type="EMBL" id="KAH7271119.1"/>
    </source>
</evidence>
<reference evidence="3" key="1">
    <citation type="journal article" date="2021" name="Nat. Commun.">
        <title>Genetic determinants of endophytism in the Arabidopsis root mycobiome.</title>
        <authorList>
            <person name="Mesny F."/>
            <person name="Miyauchi S."/>
            <person name="Thiergart T."/>
            <person name="Pickel B."/>
            <person name="Atanasova L."/>
            <person name="Karlsson M."/>
            <person name="Huettel B."/>
            <person name="Barry K.W."/>
            <person name="Haridas S."/>
            <person name="Chen C."/>
            <person name="Bauer D."/>
            <person name="Andreopoulos W."/>
            <person name="Pangilinan J."/>
            <person name="LaButti K."/>
            <person name="Riley R."/>
            <person name="Lipzen A."/>
            <person name="Clum A."/>
            <person name="Drula E."/>
            <person name="Henrissat B."/>
            <person name="Kohler A."/>
            <person name="Grigoriev I.V."/>
            <person name="Martin F.M."/>
            <person name="Hacquard S."/>
        </authorList>
    </citation>
    <scope>NUCLEOTIDE SEQUENCE</scope>
    <source>
        <strain evidence="3">FSSC 5 MPI-SDFR-AT-0091</strain>
    </source>
</reference>
<feature type="compositionally biased region" description="Low complexity" evidence="1">
    <location>
        <begin position="480"/>
        <end position="502"/>
    </location>
</feature>
<name>A0A9P9RA04_FUSSL</name>
<feature type="region of interest" description="Disordered" evidence="1">
    <location>
        <begin position="464"/>
        <end position="504"/>
    </location>
</feature>
<evidence type="ECO:0000256" key="1">
    <source>
        <dbReference type="SAM" id="MobiDB-lite"/>
    </source>
</evidence>
<sequence length="527" mass="60732">MAELALGVVSLTFQVVSLVNSVIDSFDRIQNAPQELRDFRQGVVRLQRHFEFLGADVSGVPDLGFLHVDDATAIEETLTLCKDLLQQQVNRQEGMVTKVVRGVWTLRNSQKLVKYKNQINDHYTQIILPSWLRWISARNYYQPPQQEYFDPTVEVEPDDRSSLVSAQQLQSMSQSLDELRAAYSREEIEHRLFEIDNQVRAWRVELGLDDGAEDDDYLFPRRPSTLSYEYAPTTLYLESAPPQHRKIRLERLHIMARDDESRILQYQDHDATINVTHIVPFGSIPWTPELSSKRVSFLKDHLITVVDGEGYHLYRLHPKYKFHDQDSCEKFQSTLRERDFCGAYEPVEIKMGNRSLRTVARRQLIRFWHRSGQQNVPTTNTMTFYKSSGSQTGCHEELNLADYEPINMLPRRRSLSGFGKKPAESSLVELYPYNPNSKRLNIKFETSEEAVEFKQRFDSIQRGAYPPPLSIRSESRNTGSSLAPTPSLTTSLTSPTSSTAPSITMNIDPYDETNSWEAAFVHFRPQS</sequence>
<organism evidence="3 4">
    <name type="scientific">Fusarium solani</name>
    <name type="common">Filamentous fungus</name>
    <dbReference type="NCBI Taxonomy" id="169388"/>
    <lineage>
        <taxon>Eukaryota</taxon>
        <taxon>Fungi</taxon>
        <taxon>Dikarya</taxon>
        <taxon>Ascomycota</taxon>
        <taxon>Pezizomycotina</taxon>
        <taxon>Sordariomycetes</taxon>
        <taxon>Hypocreomycetidae</taxon>
        <taxon>Hypocreales</taxon>
        <taxon>Nectriaceae</taxon>
        <taxon>Fusarium</taxon>
        <taxon>Fusarium solani species complex</taxon>
    </lineage>
</organism>
<dbReference type="AlphaFoldDB" id="A0A9P9RA04"/>
<evidence type="ECO:0000313" key="4">
    <source>
        <dbReference type="Proteomes" id="UP000736672"/>
    </source>
</evidence>
<protein>
    <recommendedName>
        <fullName evidence="5">Fungal N-terminal domain-containing protein</fullName>
    </recommendedName>
</protein>
<feature type="chain" id="PRO_5040391840" description="Fungal N-terminal domain-containing protein" evidence="2">
    <location>
        <begin position="22"/>
        <end position="527"/>
    </location>
</feature>
<evidence type="ECO:0008006" key="5">
    <source>
        <dbReference type="Google" id="ProtNLM"/>
    </source>
</evidence>
<dbReference type="Proteomes" id="UP000736672">
    <property type="component" value="Unassembled WGS sequence"/>
</dbReference>
<comment type="caution">
    <text evidence="3">The sequence shown here is derived from an EMBL/GenBank/DDBJ whole genome shotgun (WGS) entry which is preliminary data.</text>
</comment>